<dbReference type="GO" id="GO:0016020">
    <property type="term" value="C:membrane"/>
    <property type="evidence" value="ECO:0007669"/>
    <property type="project" value="TreeGrafter"/>
</dbReference>
<keyword evidence="1" id="KW-0436">Ligase</keyword>
<dbReference type="GO" id="GO:0005524">
    <property type="term" value="F:ATP binding"/>
    <property type="evidence" value="ECO:0007669"/>
    <property type="project" value="UniProtKB-KW"/>
</dbReference>
<dbReference type="WBParaSite" id="SCUD_0001737301-mRNA-1">
    <property type="protein sequence ID" value="SCUD_0001737301-mRNA-1"/>
    <property type="gene ID" value="SCUD_0001737301"/>
</dbReference>
<dbReference type="Proteomes" id="UP000279833">
    <property type="component" value="Unassembled WGS sequence"/>
</dbReference>
<dbReference type="PANTHER" id="PTHR43272">
    <property type="entry name" value="LONG-CHAIN-FATTY-ACID--COA LIGASE"/>
    <property type="match status" value="1"/>
</dbReference>
<sequence length="242" mass="27977">MLGYYKNQEKTEEVLDSEGFVHTGDVGVWLKVLDSRLIILTNNFLDDCKDPYIFVRHDARSHSFSNGALKIVDRTKNLFKLSQGEYVAPEKVEQTYLFCNLIQHVYVEGHSLKPYAVAVVKPNFRRLRKEAVDIISKFAKKISPPIGKKCENMKDGELLEEITDAELCTSKEIREFILERMNLIAREKGLKGFELARNIYLTPEPFTVDNGWLTPTMKLARINLRKHFANTIKNLYEEEKSC</sequence>
<dbReference type="GO" id="GO:0005783">
    <property type="term" value="C:endoplasmic reticulum"/>
    <property type="evidence" value="ECO:0007669"/>
    <property type="project" value="TreeGrafter"/>
</dbReference>
<evidence type="ECO:0000256" key="1">
    <source>
        <dbReference type="ARBA" id="ARBA00022598"/>
    </source>
</evidence>
<dbReference type="STRING" id="6186.A0A183KQN5"/>
<reference evidence="2 3" key="2">
    <citation type="submission" date="2018-11" db="EMBL/GenBank/DDBJ databases">
        <authorList>
            <consortium name="Pathogen Informatics"/>
        </authorList>
    </citation>
    <scope>NUCLEOTIDE SEQUENCE [LARGE SCALE GENOMIC DNA]</scope>
    <source>
        <strain evidence="2">Dakar</strain>
        <strain evidence="3">Dakar, Senegal</strain>
    </source>
</reference>
<evidence type="ECO:0000313" key="3">
    <source>
        <dbReference type="Proteomes" id="UP000279833"/>
    </source>
</evidence>
<accession>A0A183KQN5</accession>
<keyword evidence="3" id="KW-1185">Reference proteome</keyword>
<dbReference type="Gene3D" id="2.30.38.10">
    <property type="entry name" value="Luciferase, Domain 3"/>
    <property type="match status" value="1"/>
</dbReference>
<gene>
    <name evidence="2" type="ORF">SCUD_LOCUS17370</name>
</gene>
<dbReference type="SUPFAM" id="SSF56801">
    <property type="entry name" value="Acetyl-CoA synthetase-like"/>
    <property type="match status" value="1"/>
</dbReference>
<dbReference type="AlphaFoldDB" id="A0A183KQN5"/>
<evidence type="ECO:0000313" key="2">
    <source>
        <dbReference type="EMBL" id="VDP63412.1"/>
    </source>
</evidence>
<evidence type="ECO:0000313" key="4">
    <source>
        <dbReference type="WBParaSite" id="SCUD_0001737301-mRNA-1"/>
    </source>
</evidence>
<reference evidence="4" key="1">
    <citation type="submission" date="2016-06" db="UniProtKB">
        <authorList>
            <consortium name="WormBaseParasite"/>
        </authorList>
    </citation>
    <scope>IDENTIFICATION</scope>
</reference>
<dbReference type="GO" id="GO:0004467">
    <property type="term" value="F:long-chain fatty acid-CoA ligase activity"/>
    <property type="evidence" value="ECO:0007669"/>
    <property type="project" value="TreeGrafter"/>
</dbReference>
<organism evidence="4">
    <name type="scientific">Schistosoma curassoni</name>
    <dbReference type="NCBI Taxonomy" id="6186"/>
    <lineage>
        <taxon>Eukaryota</taxon>
        <taxon>Metazoa</taxon>
        <taxon>Spiralia</taxon>
        <taxon>Lophotrochozoa</taxon>
        <taxon>Platyhelminthes</taxon>
        <taxon>Trematoda</taxon>
        <taxon>Digenea</taxon>
        <taxon>Strigeidida</taxon>
        <taxon>Schistosomatoidea</taxon>
        <taxon>Schistosomatidae</taxon>
        <taxon>Schistosoma</taxon>
    </lineage>
</organism>
<dbReference type="PANTHER" id="PTHR43272:SF107">
    <property type="entry name" value="LONG-CHAIN-FATTY-ACID--COA LIGASE 5"/>
    <property type="match status" value="1"/>
</dbReference>
<name>A0A183KQN5_9TREM</name>
<protein>
    <submittedName>
        <fullName evidence="4">AMP-binding domain-containing protein</fullName>
    </submittedName>
</protein>
<dbReference type="EMBL" id="UZAK01039713">
    <property type="protein sequence ID" value="VDP63412.1"/>
    <property type="molecule type" value="Genomic_DNA"/>
</dbReference>
<proteinExistence type="predicted"/>